<reference evidence="2 3" key="1">
    <citation type="submission" date="2023-04" db="EMBL/GenBank/DDBJ databases">
        <title>Forest soil microbial communities from Buena Vista Peninsula, Colon Province, Panama.</title>
        <authorList>
            <person name="Bouskill N."/>
        </authorList>
    </citation>
    <scope>NUCLEOTIDE SEQUENCE [LARGE SCALE GENOMIC DNA]</scope>
    <source>
        <strain evidence="2 3">CFH S0262</strain>
    </source>
</reference>
<proteinExistence type="predicted"/>
<keyword evidence="3" id="KW-1185">Reference proteome</keyword>
<protein>
    <submittedName>
        <fullName evidence="2">Uncharacterized protein</fullName>
    </submittedName>
</protein>
<accession>A0ABT6MG36</accession>
<dbReference type="EMBL" id="JARXVC010000013">
    <property type="protein sequence ID" value="MDH6283237.1"/>
    <property type="molecule type" value="Genomic_DNA"/>
</dbReference>
<sequence length="103" mass="11287">MSAEQLVTDLLTADRITAIGIAATSLLTVWTGRLAVRLKAAEDKVAELEAQREKDRGVIKVAVRYIRALSTYASVLTGLLRQHAPQVEVPEEPPLPPEIEEEV</sequence>
<organism evidence="2 3">
    <name type="scientific">Prescottella agglutinans</name>
    <dbReference type="NCBI Taxonomy" id="1644129"/>
    <lineage>
        <taxon>Bacteria</taxon>
        <taxon>Bacillati</taxon>
        <taxon>Actinomycetota</taxon>
        <taxon>Actinomycetes</taxon>
        <taxon>Mycobacteriales</taxon>
        <taxon>Nocardiaceae</taxon>
        <taxon>Prescottella</taxon>
    </lineage>
</organism>
<evidence type="ECO:0000313" key="3">
    <source>
        <dbReference type="Proteomes" id="UP001160334"/>
    </source>
</evidence>
<dbReference type="RefSeq" id="WP_280762512.1">
    <property type="nucleotide sequence ID" value="NZ_JARXVC010000013.1"/>
</dbReference>
<keyword evidence="1" id="KW-0175">Coiled coil</keyword>
<gene>
    <name evidence="2" type="ORF">M2280_004480</name>
</gene>
<name>A0ABT6MG36_9NOCA</name>
<comment type="caution">
    <text evidence="2">The sequence shown here is derived from an EMBL/GenBank/DDBJ whole genome shotgun (WGS) entry which is preliminary data.</text>
</comment>
<evidence type="ECO:0000313" key="2">
    <source>
        <dbReference type="EMBL" id="MDH6283237.1"/>
    </source>
</evidence>
<feature type="coiled-coil region" evidence="1">
    <location>
        <begin position="31"/>
        <end position="58"/>
    </location>
</feature>
<evidence type="ECO:0000256" key="1">
    <source>
        <dbReference type="SAM" id="Coils"/>
    </source>
</evidence>
<dbReference type="Proteomes" id="UP001160334">
    <property type="component" value="Unassembled WGS sequence"/>
</dbReference>